<protein>
    <recommendedName>
        <fullName evidence="3">DUF742 domain-containing protein</fullName>
    </recommendedName>
</protein>
<comment type="caution">
    <text evidence="1">The sequence shown here is derived from an EMBL/GenBank/DDBJ whole genome shotgun (WGS) entry which is preliminary data.</text>
</comment>
<dbReference type="InterPro" id="IPR007995">
    <property type="entry name" value="DUF742"/>
</dbReference>
<dbReference type="PANTHER" id="PTHR36221:SF1">
    <property type="entry name" value="DUF742 DOMAIN-CONTAINING PROTEIN"/>
    <property type="match status" value="1"/>
</dbReference>
<organism evidence="1 2">
    <name type="scientific">Kibdelosporangium banguiense</name>
    <dbReference type="NCBI Taxonomy" id="1365924"/>
    <lineage>
        <taxon>Bacteria</taxon>
        <taxon>Bacillati</taxon>
        <taxon>Actinomycetota</taxon>
        <taxon>Actinomycetes</taxon>
        <taxon>Pseudonocardiales</taxon>
        <taxon>Pseudonocardiaceae</taxon>
        <taxon>Kibdelosporangium</taxon>
    </lineage>
</organism>
<reference evidence="1 2" key="1">
    <citation type="submission" date="2021-03" db="EMBL/GenBank/DDBJ databases">
        <title>Sequencing the genomes of 1000 actinobacteria strains.</title>
        <authorList>
            <person name="Klenk H.-P."/>
        </authorList>
    </citation>
    <scope>NUCLEOTIDE SEQUENCE [LARGE SCALE GENOMIC DNA]</scope>
    <source>
        <strain evidence="1 2">DSM 46670</strain>
    </source>
</reference>
<gene>
    <name evidence="1" type="ORF">JOF56_009242</name>
</gene>
<dbReference type="EMBL" id="JAGINW010000001">
    <property type="protein sequence ID" value="MBP2328857.1"/>
    <property type="molecule type" value="Genomic_DNA"/>
</dbReference>
<dbReference type="PANTHER" id="PTHR36221">
    <property type="entry name" value="DUF742 DOMAIN-CONTAINING PROTEIN"/>
    <property type="match status" value="1"/>
</dbReference>
<evidence type="ECO:0008006" key="3">
    <source>
        <dbReference type="Google" id="ProtNLM"/>
    </source>
</evidence>
<keyword evidence="2" id="KW-1185">Reference proteome</keyword>
<accession>A0ABS4TWS9</accession>
<dbReference type="RefSeq" id="WP_209645762.1">
    <property type="nucleotide sequence ID" value="NZ_JAGINW010000001.1"/>
</dbReference>
<proteinExistence type="predicted"/>
<evidence type="ECO:0000313" key="2">
    <source>
        <dbReference type="Proteomes" id="UP001519332"/>
    </source>
</evidence>
<dbReference type="Proteomes" id="UP001519332">
    <property type="component" value="Unassembled WGS sequence"/>
</dbReference>
<dbReference type="Pfam" id="PF05331">
    <property type="entry name" value="DUF742"/>
    <property type="match status" value="1"/>
</dbReference>
<sequence length="117" mass="12791">MTNPRRRDEALVRPYVVTDGRGTPSRDDFHHITLISAVRNNFDGLTPEKARLVRLCLGGLLSVAEVAAHLALPVGVTKVLLGDLVDTGHITTTSPRARTAPPTREVLEEVLHALQRL</sequence>
<evidence type="ECO:0000313" key="1">
    <source>
        <dbReference type="EMBL" id="MBP2328857.1"/>
    </source>
</evidence>
<name>A0ABS4TWS9_9PSEU</name>